<evidence type="ECO:0000256" key="5">
    <source>
        <dbReference type="ARBA" id="ARBA00022516"/>
    </source>
</evidence>
<dbReference type="PANTHER" id="PTHR42995">
    <property type="entry name" value="ACETYL-COENZYME A CARBOXYLASE CARBOXYL TRANSFERASE SUBUNIT BETA, CHLOROPLASTIC"/>
    <property type="match status" value="1"/>
</dbReference>
<evidence type="ECO:0000256" key="18">
    <source>
        <dbReference type="ARBA" id="ARBA00023239"/>
    </source>
</evidence>
<evidence type="ECO:0000256" key="13">
    <source>
        <dbReference type="ARBA" id="ARBA00022833"/>
    </source>
</evidence>
<dbReference type="Pfam" id="PF01370">
    <property type="entry name" value="Epimerase"/>
    <property type="match status" value="1"/>
</dbReference>
<dbReference type="SUPFAM" id="SSF51366">
    <property type="entry name" value="Ribulose-phoshate binding barrel"/>
    <property type="match status" value="1"/>
</dbReference>
<dbReference type="GO" id="GO:0005524">
    <property type="term" value="F:ATP binding"/>
    <property type="evidence" value="ECO:0007669"/>
    <property type="project" value="UniProtKB-KW"/>
</dbReference>
<dbReference type="HAMAP" id="MF_01395">
    <property type="entry name" value="AcetylCoA_CT_beta"/>
    <property type="match status" value="1"/>
</dbReference>
<dbReference type="EC" id="4.2.1.20" evidence="4"/>
<evidence type="ECO:0000256" key="1">
    <source>
        <dbReference type="ARBA" id="ARBA00004496"/>
    </source>
</evidence>
<evidence type="ECO:0000256" key="12">
    <source>
        <dbReference type="ARBA" id="ARBA00022832"/>
    </source>
</evidence>
<evidence type="ECO:0000259" key="20">
    <source>
        <dbReference type="PROSITE" id="PS50980"/>
    </source>
</evidence>
<accession>A0A2Z7C877</accession>
<keyword evidence="8" id="KW-0479">Metal-binding</keyword>
<keyword evidence="7" id="KW-0808">Transferase</keyword>
<dbReference type="Gene3D" id="3.40.50.720">
    <property type="entry name" value="NAD(P)-binding Rossmann-like Domain"/>
    <property type="match status" value="1"/>
</dbReference>
<dbReference type="Gene3D" id="3.20.20.70">
    <property type="entry name" value="Aldolase class I"/>
    <property type="match status" value="1"/>
</dbReference>
<evidence type="ECO:0000256" key="3">
    <source>
        <dbReference type="ARBA" id="ARBA00011842"/>
    </source>
</evidence>
<reference evidence="21 22" key="1">
    <citation type="journal article" date="2015" name="Proc. Natl. Acad. Sci. U.S.A.">
        <title>The resurrection genome of Boea hygrometrica: A blueprint for survival of dehydration.</title>
        <authorList>
            <person name="Xiao L."/>
            <person name="Yang G."/>
            <person name="Zhang L."/>
            <person name="Yang X."/>
            <person name="Zhao S."/>
            <person name="Ji Z."/>
            <person name="Zhou Q."/>
            <person name="Hu M."/>
            <person name="Wang Y."/>
            <person name="Chen M."/>
            <person name="Xu Y."/>
            <person name="Jin H."/>
            <person name="Xiao X."/>
            <person name="Hu G."/>
            <person name="Bao F."/>
            <person name="Hu Y."/>
            <person name="Wan P."/>
            <person name="Li L."/>
            <person name="Deng X."/>
            <person name="Kuang T."/>
            <person name="Xiang C."/>
            <person name="Zhu J.K."/>
            <person name="Oliver M.J."/>
            <person name="He Y."/>
        </authorList>
    </citation>
    <scope>NUCLEOTIDE SEQUENCE [LARGE SCALE GENOMIC DNA]</scope>
    <source>
        <strain evidence="22">cv. XS01</strain>
    </source>
</reference>
<keyword evidence="16" id="KW-0057">Aromatic amino acid biosynthesis</keyword>
<dbReference type="InterPro" id="IPR000438">
    <property type="entry name" value="Acetyl_CoA_COase_Trfase_b_su"/>
</dbReference>
<keyword evidence="17" id="KW-0275">Fatty acid biosynthesis</keyword>
<dbReference type="GO" id="GO:2001295">
    <property type="term" value="P:malonyl-CoA biosynthetic process"/>
    <property type="evidence" value="ECO:0007669"/>
    <property type="project" value="TreeGrafter"/>
</dbReference>
<evidence type="ECO:0000256" key="4">
    <source>
        <dbReference type="ARBA" id="ARBA00012043"/>
    </source>
</evidence>
<evidence type="ECO:0000256" key="2">
    <source>
        <dbReference type="ARBA" id="ARBA00004733"/>
    </source>
</evidence>
<dbReference type="AlphaFoldDB" id="A0A2Z7C877"/>
<dbReference type="UniPathway" id="UPA00035">
    <property type="reaction ID" value="UER00044"/>
</dbReference>
<evidence type="ECO:0000256" key="19">
    <source>
        <dbReference type="ARBA" id="ARBA00049047"/>
    </source>
</evidence>
<evidence type="ECO:0000256" key="15">
    <source>
        <dbReference type="ARBA" id="ARBA00023098"/>
    </source>
</evidence>
<dbReference type="InterPro" id="IPR029045">
    <property type="entry name" value="ClpP/crotonase-like_dom_sf"/>
</dbReference>
<dbReference type="GO" id="GO:0006633">
    <property type="term" value="P:fatty acid biosynthetic process"/>
    <property type="evidence" value="ECO:0007669"/>
    <property type="project" value="UniProtKB-KW"/>
</dbReference>
<evidence type="ECO:0000313" key="22">
    <source>
        <dbReference type="Proteomes" id="UP000250235"/>
    </source>
</evidence>
<dbReference type="GO" id="GO:0016740">
    <property type="term" value="F:transferase activity"/>
    <property type="evidence" value="ECO:0007669"/>
    <property type="project" value="UniProtKB-KW"/>
</dbReference>
<name>A0A2Z7C877_9LAMI</name>
<keyword evidence="22" id="KW-1185">Reference proteome</keyword>
<dbReference type="GO" id="GO:0008270">
    <property type="term" value="F:zinc ion binding"/>
    <property type="evidence" value="ECO:0007669"/>
    <property type="project" value="UniProtKB-KW"/>
</dbReference>
<evidence type="ECO:0000256" key="16">
    <source>
        <dbReference type="ARBA" id="ARBA00023141"/>
    </source>
</evidence>
<dbReference type="EMBL" id="KQ999293">
    <property type="protein sequence ID" value="KZV42191.1"/>
    <property type="molecule type" value="Genomic_DNA"/>
</dbReference>
<dbReference type="InterPro" id="IPR002028">
    <property type="entry name" value="Trp_synthase_suA"/>
</dbReference>
<dbReference type="OrthoDB" id="10053020at2759"/>
<dbReference type="Gene3D" id="3.90.226.10">
    <property type="entry name" value="2-enoyl-CoA Hydratase, Chain A, domain 1"/>
    <property type="match status" value="1"/>
</dbReference>
<comment type="subunit">
    <text evidence="3">Acetyl-CoA carboxylase is a heterohexamer composed of biotin carboxyl carrier protein, biotin carboxylase and 2 subunits each of ACCase subunit alpha and ACCase plastid-coded subunit beta (accD).</text>
</comment>
<dbReference type="InterPro" id="IPR034733">
    <property type="entry name" value="AcCoA_carboxyl_beta"/>
</dbReference>
<keyword evidence="9" id="KW-0547">Nucleotide-binding</keyword>
<keyword evidence="18" id="KW-0456">Lyase</keyword>
<gene>
    <name evidence="21" type="ORF">F511_02393</name>
</gene>
<dbReference type="PROSITE" id="PS50980">
    <property type="entry name" value="COA_CT_NTER"/>
    <property type="match status" value="1"/>
</dbReference>
<keyword evidence="13" id="KW-0862">Zinc</keyword>
<dbReference type="InterPro" id="IPR013785">
    <property type="entry name" value="Aldolase_TIM"/>
</dbReference>
<dbReference type="SUPFAM" id="SSF52096">
    <property type="entry name" value="ClpP/crotonase"/>
    <property type="match status" value="1"/>
</dbReference>
<dbReference type="CDD" id="cd04724">
    <property type="entry name" value="Tryptophan_synthase_alpha"/>
    <property type="match status" value="1"/>
</dbReference>
<keyword evidence="15" id="KW-0443">Lipid metabolism</keyword>
<dbReference type="NCBIfam" id="TIGR00262">
    <property type="entry name" value="trpA"/>
    <property type="match status" value="1"/>
</dbReference>
<keyword evidence="14" id="KW-0067">ATP-binding</keyword>
<evidence type="ECO:0000256" key="7">
    <source>
        <dbReference type="ARBA" id="ARBA00022679"/>
    </source>
</evidence>
<dbReference type="InterPro" id="IPR041010">
    <property type="entry name" value="Znf-ACC"/>
</dbReference>
<dbReference type="Pfam" id="PF00290">
    <property type="entry name" value="Trp_syntA"/>
    <property type="match status" value="1"/>
</dbReference>
<evidence type="ECO:0000256" key="14">
    <source>
        <dbReference type="ARBA" id="ARBA00022840"/>
    </source>
</evidence>
<protein>
    <recommendedName>
        <fullName evidence="4">tryptophan synthase</fullName>
        <ecNumber evidence="4">4.2.1.20</ecNumber>
    </recommendedName>
</protein>
<organism evidence="21 22">
    <name type="scientific">Dorcoceras hygrometricum</name>
    <dbReference type="NCBI Taxonomy" id="472368"/>
    <lineage>
        <taxon>Eukaryota</taxon>
        <taxon>Viridiplantae</taxon>
        <taxon>Streptophyta</taxon>
        <taxon>Embryophyta</taxon>
        <taxon>Tracheophyta</taxon>
        <taxon>Spermatophyta</taxon>
        <taxon>Magnoliopsida</taxon>
        <taxon>eudicotyledons</taxon>
        <taxon>Gunneridae</taxon>
        <taxon>Pentapetalae</taxon>
        <taxon>asterids</taxon>
        <taxon>lamiids</taxon>
        <taxon>Lamiales</taxon>
        <taxon>Gesneriaceae</taxon>
        <taxon>Didymocarpoideae</taxon>
        <taxon>Trichosporeae</taxon>
        <taxon>Loxocarpinae</taxon>
        <taxon>Dorcoceras</taxon>
    </lineage>
</organism>
<dbReference type="CDD" id="cd05262">
    <property type="entry name" value="SDR_a7"/>
    <property type="match status" value="1"/>
</dbReference>
<keyword evidence="6" id="KW-0028">Amino-acid biosynthesis</keyword>
<dbReference type="InterPro" id="IPR036291">
    <property type="entry name" value="NAD(P)-bd_dom_sf"/>
</dbReference>
<evidence type="ECO:0000256" key="17">
    <source>
        <dbReference type="ARBA" id="ARBA00023160"/>
    </source>
</evidence>
<dbReference type="InterPro" id="IPR011060">
    <property type="entry name" value="RibuloseP-bd_barrel"/>
</dbReference>
<keyword evidence="5" id="KW-0444">Lipid biosynthesis</keyword>
<evidence type="ECO:0000256" key="8">
    <source>
        <dbReference type="ARBA" id="ARBA00022723"/>
    </source>
</evidence>
<evidence type="ECO:0000256" key="10">
    <source>
        <dbReference type="ARBA" id="ARBA00022771"/>
    </source>
</evidence>
<sequence>MGYLNPIEIHGYERFATEAVQAGVDGVLLVDCPLEESGVLAPLRVAGLAQILLAAPTTAPERLSKLCAAAEGFLYYVSFAGITGAARLSTTDIAARVADLRAHAKAPVAVGFGVRDAESAKAIAGFADAVVIGSALVERLAGAASAEEIAGRVAAFLQPFADPGRVRRRGRVEHQHAEVGPAVDREGRVFQRDLPGLRVAEPLAAAAGVAHLAVAPHGGELGALPFQFVDQGAHAFRHGRARARHVGTEHRHHGVRHAFPVVLGRAHARIAEHQAQGVALAGRERGVVGEHRGRGAVPRHHVPADGLDQRRAGFQRIQHALQAGRDAAARLETDFRRMAQGEQEQVLAPGLVQLQGAGDAFERLGRGRAAAPLFQPGVPGHADVGALRYFLAPQPWRAAPLQRQAQRDRIELRAPGLEISPQRAPIVASIPFTAEGSSMRVFVTGATGFIGSAIVAELLRNGHQVLGLTRSDTGAQALAAAGAEAHRGSLEDPDSLRRGAVQADGVIHCAFDHDFSNFVDSCEKDSRAIAALGAALGRSGRPLVVTSGTGMGSAGHGQPATEDVFNLEHPNPRKASELAAAAVAADGGNVSVMRLPQVHDTTRQGLITYAIAVAREQGRSAYVGDGLNRYAAAHVLDVARLYRLALEKNEPGARYHAVAEEGVPFRDIAEVIGRGLDVPLASLSPEQAATHFGWLGMFAGLDLAASSAQTRAKLDWAPAGPGVAMNWLQKIMTPRARTQGSGSGGKGKVPEGVWEKCAGCGSVLYKPELERNLMVCPKCGHHHAIRARTRLLALLDEGSTQELWPNMEATDPLKFRDSKKYRDRIVASQKSSGEKDSLVAMSGLLKGRPLVATAFEFGFVGGSMGSVGGEKFARAGERALADKSALVCFAASGGMRMQEGLFSLMQMAKTSAVLAKLRDAGVPYISVLTNPSTGGVSASMGMLGDINIGEPKALIGFAGPRVIEQTVRETLPEGFQRSEFLLEHGAIDMIVDRREMRDKLADLLNLLQKAPRAA</sequence>
<comment type="subcellular location">
    <subcellularLocation>
        <location evidence="1">Cytoplasm</location>
    </subcellularLocation>
</comment>
<proteinExistence type="inferred from homology"/>
<dbReference type="PANTHER" id="PTHR42995:SF5">
    <property type="entry name" value="ACETYL-COENZYME A CARBOXYLASE CARBOXYL TRANSFERASE SUBUNIT BETA, CHLOROPLASTIC"/>
    <property type="match status" value="1"/>
</dbReference>
<dbReference type="InterPro" id="IPR011762">
    <property type="entry name" value="COA_CT_N"/>
</dbReference>
<comment type="catalytic activity">
    <reaction evidence="19">
        <text>(1S,2R)-1-C-(indol-3-yl)glycerol 3-phosphate + L-serine = D-glyceraldehyde 3-phosphate + L-tryptophan + H2O</text>
        <dbReference type="Rhea" id="RHEA:10532"/>
        <dbReference type="ChEBI" id="CHEBI:15377"/>
        <dbReference type="ChEBI" id="CHEBI:33384"/>
        <dbReference type="ChEBI" id="CHEBI:57912"/>
        <dbReference type="ChEBI" id="CHEBI:58866"/>
        <dbReference type="ChEBI" id="CHEBI:59776"/>
        <dbReference type="EC" id="4.2.1.20"/>
    </reaction>
</comment>
<dbReference type="GO" id="GO:0004834">
    <property type="term" value="F:tryptophan synthase activity"/>
    <property type="evidence" value="ECO:0007669"/>
    <property type="project" value="UniProtKB-EC"/>
</dbReference>
<dbReference type="PRINTS" id="PR01070">
    <property type="entry name" value="ACCCTRFRASEB"/>
</dbReference>
<evidence type="ECO:0000256" key="9">
    <source>
        <dbReference type="ARBA" id="ARBA00022741"/>
    </source>
</evidence>
<evidence type="ECO:0000313" key="21">
    <source>
        <dbReference type="EMBL" id="KZV42191.1"/>
    </source>
</evidence>
<dbReference type="Pfam" id="PF17848">
    <property type="entry name" value="Zn_ribbon_ACC"/>
    <property type="match status" value="1"/>
</dbReference>
<evidence type="ECO:0000256" key="6">
    <source>
        <dbReference type="ARBA" id="ARBA00022605"/>
    </source>
</evidence>
<dbReference type="SUPFAM" id="SSF51735">
    <property type="entry name" value="NAD(P)-binding Rossmann-fold domains"/>
    <property type="match status" value="1"/>
</dbReference>
<dbReference type="NCBIfam" id="TIGR00515">
    <property type="entry name" value="accD"/>
    <property type="match status" value="1"/>
</dbReference>
<dbReference type="InterPro" id="IPR001509">
    <property type="entry name" value="Epimerase_deHydtase"/>
</dbReference>
<keyword evidence="12" id="KW-0276">Fatty acid metabolism</keyword>
<keyword evidence="11" id="KW-0822">Tryptophan biosynthesis</keyword>
<dbReference type="Pfam" id="PF01039">
    <property type="entry name" value="Carboxyl_trans"/>
    <property type="match status" value="1"/>
</dbReference>
<keyword evidence="10" id="KW-0863">Zinc-finger</keyword>
<dbReference type="GO" id="GO:0003989">
    <property type="term" value="F:acetyl-CoA carboxylase activity"/>
    <property type="evidence" value="ECO:0007669"/>
    <property type="project" value="InterPro"/>
</dbReference>
<evidence type="ECO:0000256" key="11">
    <source>
        <dbReference type="ARBA" id="ARBA00022822"/>
    </source>
</evidence>
<dbReference type="GO" id="GO:0009329">
    <property type="term" value="C:acetate CoA-transferase complex"/>
    <property type="evidence" value="ECO:0007669"/>
    <property type="project" value="TreeGrafter"/>
</dbReference>
<feature type="domain" description="CoA carboxyltransferase N-terminal" evidence="20">
    <location>
        <begin position="753"/>
        <end position="1014"/>
    </location>
</feature>
<comment type="pathway">
    <text evidence="2">Amino-acid biosynthesis; L-tryptophan biosynthesis; L-tryptophan from chorismate: step 5/5.</text>
</comment>
<dbReference type="Proteomes" id="UP000250235">
    <property type="component" value="Unassembled WGS sequence"/>
</dbReference>